<dbReference type="Proteomes" id="UP000827986">
    <property type="component" value="Unassembled WGS sequence"/>
</dbReference>
<organism evidence="1 2">
    <name type="scientific">Mauremys mutica</name>
    <name type="common">yellowpond turtle</name>
    <dbReference type="NCBI Taxonomy" id="74926"/>
    <lineage>
        <taxon>Eukaryota</taxon>
        <taxon>Metazoa</taxon>
        <taxon>Chordata</taxon>
        <taxon>Craniata</taxon>
        <taxon>Vertebrata</taxon>
        <taxon>Euteleostomi</taxon>
        <taxon>Archelosauria</taxon>
        <taxon>Testudinata</taxon>
        <taxon>Testudines</taxon>
        <taxon>Cryptodira</taxon>
        <taxon>Durocryptodira</taxon>
        <taxon>Testudinoidea</taxon>
        <taxon>Geoemydidae</taxon>
        <taxon>Geoemydinae</taxon>
        <taxon>Mauremys</taxon>
    </lineage>
</organism>
<keyword evidence="2" id="KW-1185">Reference proteome</keyword>
<dbReference type="AlphaFoldDB" id="A0A9D3XEB5"/>
<accession>A0A9D3XEB5</accession>
<proteinExistence type="predicted"/>
<name>A0A9D3XEB5_9SAUR</name>
<sequence length="119" mass="13700">MDSLVKCRLRDILSSICMYLKDEISTEEEELFRVVVSRWSSHSDPERVYTRPTTFSQNVLTFQDLSLINNKLQQNANTNLSLSVAMISCRYFTALGHHVLCPKKHPTSLISKMESHLPQ</sequence>
<protein>
    <submittedName>
        <fullName evidence="1">Uncharacterized protein</fullName>
    </submittedName>
</protein>
<dbReference type="EMBL" id="JAHDVG010000474">
    <property type="protein sequence ID" value="KAH1177788.1"/>
    <property type="molecule type" value="Genomic_DNA"/>
</dbReference>
<evidence type="ECO:0000313" key="1">
    <source>
        <dbReference type="EMBL" id="KAH1177788.1"/>
    </source>
</evidence>
<evidence type="ECO:0000313" key="2">
    <source>
        <dbReference type="Proteomes" id="UP000827986"/>
    </source>
</evidence>
<comment type="caution">
    <text evidence="1">The sequence shown here is derived from an EMBL/GenBank/DDBJ whole genome shotgun (WGS) entry which is preliminary data.</text>
</comment>
<gene>
    <name evidence="1" type="ORF">KIL84_011490</name>
</gene>
<reference evidence="1" key="1">
    <citation type="submission" date="2021-09" db="EMBL/GenBank/DDBJ databases">
        <title>The genome of Mauremys mutica provides insights into the evolution of semi-aquatic lifestyle.</title>
        <authorList>
            <person name="Gong S."/>
            <person name="Gao Y."/>
        </authorList>
    </citation>
    <scope>NUCLEOTIDE SEQUENCE</scope>
    <source>
        <strain evidence="1">MM-2020</strain>
        <tissue evidence="1">Muscle</tissue>
    </source>
</reference>